<evidence type="ECO:0000313" key="3">
    <source>
        <dbReference type="EMBL" id="CAH3111532.1"/>
    </source>
</evidence>
<accession>A0ABN8NNR7</accession>
<keyword evidence="1" id="KW-0245">EGF-like domain</keyword>
<comment type="caution">
    <text evidence="3">The sequence shown here is derived from an EMBL/GenBank/DDBJ whole genome shotgun (WGS) entry which is preliminary data.</text>
</comment>
<keyword evidence="4" id="KW-1185">Reference proteome</keyword>
<feature type="disulfide bond" evidence="1">
    <location>
        <begin position="368"/>
        <end position="377"/>
    </location>
</feature>
<feature type="domain" description="EGF-like" evidence="2">
    <location>
        <begin position="340"/>
        <end position="378"/>
    </location>
</feature>
<proteinExistence type="predicted"/>
<dbReference type="SUPFAM" id="SSF57196">
    <property type="entry name" value="EGF/Laminin"/>
    <property type="match status" value="2"/>
</dbReference>
<comment type="caution">
    <text evidence="1">Lacks conserved residue(s) required for the propagation of feature annotation.</text>
</comment>
<name>A0ABN8NNR7_9CNID</name>
<evidence type="ECO:0000259" key="2">
    <source>
        <dbReference type="PROSITE" id="PS50026"/>
    </source>
</evidence>
<reference evidence="3 4" key="1">
    <citation type="submission" date="2022-05" db="EMBL/GenBank/DDBJ databases">
        <authorList>
            <consortium name="Genoscope - CEA"/>
            <person name="William W."/>
        </authorList>
    </citation>
    <scope>NUCLEOTIDE SEQUENCE [LARGE SCALE GENOMIC DNA]</scope>
</reference>
<dbReference type="PROSITE" id="PS50026">
    <property type="entry name" value="EGF_3"/>
    <property type="match status" value="2"/>
</dbReference>
<gene>
    <name evidence="3" type="ORF">PLOB_00020734</name>
</gene>
<dbReference type="Proteomes" id="UP001159405">
    <property type="component" value="Unassembled WGS sequence"/>
</dbReference>
<keyword evidence="1" id="KW-1015">Disulfide bond</keyword>
<organism evidence="3 4">
    <name type="scientific">Porites lobata</name>
    <dbReference type="NCBI Taxonomy" id="104759"/>
    <lineage>
        <taxon>Eukaryota</taxon>
        <taxon>Metazoa</taxon>
        <taxon>Cnidaria</taxon>
        <taxon>Anthozoa</taxon>
        <taxon>Hexacorallia</taxon>
        <taxon>Scleractinia</taxon>
        <taxon>Fungiina</taxon>
        <taxon>Poritidae</taxon>
        <taxon>Porites</taxon>
    </lineage>
</organism>
<dbReference type="PROSITE" id="PS00022">
    <property type="entry name" value="EGF_1"/>
    <property type="match status" value="2"/>
</dbReference>
<feature type="non-terminal residue" evidence="3">
    <location>
        <position position="1"/>
    </location>
</feature>
<dbReference type="PROSITE" id="PS01186">
    <property type="entry name" value="EGF_2"/>
    <property type="match status" value="2"/>
</dbReference>
<dbReference type="InterPro" id="IPR000742">
    <property type="entry name" value="EGF"/>
</dbReference>
<feature type="disulfide bond" evidence="1">
    <location>
        <begin position="669"/>
        <end position="678"/>
    </location>
</feature>
<feature type="domain" description="EGF-like" evidence="2">
    <location>
        <begin position="641"/>
        <end position="679"/>
    </location>
</feature>
<evidence type="ECO:0000313" key="4">
    <source>
        <dbReference type="Proteomes" id="UP001159405"/>
    </source>
</evidence>
<sequence>QKVSSSTRTSKTQMITITFDSKPTSVFCHMGDFGCGDGGWTPVMKMDGNKQTFEYNSSLWSNKETYNLDGGKTGFDSQETKLPSYWNTSFSKICLGMKIGQQPVKFIVINKQANSLYSLIADGHYNATSLGRDTWKSLMGSDASLQDKCNKEGFNAACSKWETSKARIGIISNNGDSCGSCNSRIGFGTGGDPDKTNSCGNEAVDSPDNGDKHIKAMGYILSLFSLLFSRTSVRSLKCSEWLGLLEWSWFYFPNLDPEFRQDIFTEDDYHYLNVPVVGSFTVDNTFDCTLKCLRNPCCFSVNLAAYRGANGKIWCELLSSEKHSNPEKYKRNQTSHHLSTILETSGTHWKCYNGDTCAQNSRHLNCLCKEGFIGASCQIVSSLTRTNKTQMITIIFDSKPTSVLCHMGDFGCGDGGWTPVMKMDGNKQTFEYNSSLWSNKETFNLDGGNTGFDSQETKLPSYWNTSFSKICLGMKIGQQIRFIVINKQANSLYSLIADGQYRATSLGRDMWKSLIVNIVNIPKPGSVSLVTTKIIASPVTLELGLVLKEILIKPTHVITVAHDIFSQDDYHYLNVPVVGSFTVDNAFDCTLKCLRNPCCFSVNLAAYRGANGKIWCELLSSEKHSNPEKYKRNQTSHHLSTILETSGTHWKCYNGDTCAQNSRHLNCLCKEGFIGASCQIVSSLTRTNKTQMITIIFDSKPTSVLCHMGDFGCGDGGWTPVMKMDGNKQTFEYNSSLWSNKETYNLDGGKTGFHSQETKLPSYWNTSFSKICLGMKIGQQPVKFIVINKQANSLYSLIADGHYNATSLGRDTWKSLIGQRCSQREKQP</sequence>
<dbReference type="EMBL" id="CALNXK010000024">
    <property type="protein sequence ID" value="CAH3111532.1"/>
    <property type="molecule type" value="Genomic_DNA"/>
</dbReference>
<protein>
    <recommendedName>
        <fullName evidence="2">EGF-like domain-containing protein</fullName>
    </recommendedName>
</protein>
<evidence type="ECO:0000256" key="1">
    <source>
        <dbReference type="PROSITE-ProRule" id="PRU00076"/>
    </source>
</evidence>